<name>A0ABN9CTB0_9NEOB</name>
<dbReference type="EMBL" id="CATNWA010011979">
    <property type="protein sequence ID" value="CAI9562657.1"/>
    <property type="molecule type" value="Genomic_DNA"/>
</dbReference>
<organism evidence="1 2">
    <name type="scientific">Staurois parvus</name>
    <dbReference type="NCBI Taxonomy" id="386267"/>
    <lineage>
        <taxon>Eukaryota</taxon>
        <taxon>Metazoa</taxon>
        <taxon>Chordata</taxon>
        <taxon>Craniata</taxon>
        <taxon>Vertebrata</taxon>
        <taxon>Euteleostomi</taxon>
        <taxon>Amphibia</taxon>
        <taxon>Batrachia</taxon>
        <taxon>Anura</taxon>
        <taxon>Neobatrachia</taxon>
        <taxon>Ranoidea</taxon>
        <taxon>Ranidae</taxon>
        <taxon>Staurois</taxon>
    </lineage>
</organism>
<comment type="caution">
    <text evidence="1">The sequence shown here is derived from an EMBL/GenBank/DDBJ whole genome shotgun (WGS) entry which is preliminary data.</text>
</comment>
<feature type="non-terminal residue" evidence="1">
    <location>
        <position position="83"/>
    </location>
</feature>
<evidence type="ECO:0000313" key="2">
    <source>
        <dbReference type="Proteomes" id="UP001162483"/>
    </source>
</evidence>
<reference evidence="1" key="1">
    <citation type="submission" date="2023-05" db="EMBL/GenBank/DDBJ databases">
        <authorList>
            <person name="Stuckert A."/>
        </authorList>
    </citation>
    <scope>NUCLEOTIDE SEQUENCE</scope>
</reference>
<accession>A0ABN9CTB0</accession>
<protein>
    <submittedName>
        <fullName evidence="1">Uncharacterized protein</fullName>
    </submittedName>
</protein>
<proteinExistence type="predicted"/>
<gene>
    <name evidence="1" type="ORF">SPARVUS_LOCUS5649782</name>
</gene>
<dbReference type="Proteomes" id="UP001162483">
    <property type="component" value="Unassembled WGS sequence"/>
</dbReference>
<sequence length="83" mass="8285">MGPPTDPGPSGSARVSKLAVRPGSTVEGEVNCLLLLAVGESIDAGCWEICCSFSGSIVAGVVFCFGSPLLLEKSIVAMGSIAA</sequence>
<evidence type="ECO:0000313" key="1">
    <source>
        <dbReference type="EMBL" id="CAI9562657.1"/>
    </source>
</evidence>
<keyword evidence="2" id="KW-1185">Reference proteome</keyword>